<keyword evidence="2" id="KW-1185">Reference proteome</keyword>
<organism evidence="1 2">
    <name type="scientific">Elysia marginata</name>
    <dbReference type="NCBI Taxonomy" id="1093978"/>
    <lineage>
        <taxon>Eukaryota</taxon>
        <taxon>Metazoa</taxon>
        <taxon>Spiralia</taxon>
        <taxon>Lophotrochozoa</taxon>
        <taxon>Mollusca</taxon>
        <taxon>Gastropoda</taxon>
        <taxon>Heterobranchia</taxon>
        <taxon>Euthyneura</taxon>
        <taxon>Panpulmonata</taxon>
        <taxon>Sacoglossa</taxon>
        <taxon>Placobranchoidea</taxon>
        <taxon>Plakobranchidae</taxon>
        <taxon>Elysia</taxon>
    </lineage>
</organism>
<reference evidence="1 2" key="1">
    <citation type="journal article" date="2021" name="Elife">
        <title>Chloroplast acquisition without the gene transfer in kleptoplastic sea slugs, Plakobranchus ocellatus.</title>
        <authorList>
            <person name="Maeda T."/>
            <person name="Takahashi S."/>
            <person name="Yoshida T."/>
            <person name="Shimamura S."/>
            <person name="Takaki Y."/>
            <person name="Nagai Y."/>
            <person name="Toyoda A."/>
            <person name="Suzuki Y."/>
            <person name="Arimoto A."/>
            <person name="Ishii H."/>
            <person name="Satoh N."/>
            <person name="Nishiyama T."/>
            <person name="Hasebe M."/>
            <person name="Maruyama T."/>
            <person name="Minagawa J."/>
            <person name="Obokata J."/>
            <person name="Shigenobu S."/>
        </authorList>
    </citation>
    <scope>NUCLEOTIDE SEQUENCE [LARGE SCALE GENOMIC DNA]</scope>
</reference>
<accession>A0AAV4HRY6</accession>
<name>A0AAV4HRY6_9GAST</name>
<comment type="caution">
    <text evidence="1">The sequence shown here is derived from an EMBL/GenBank/DDBJ whole genome shotgun (WGS) entry which is preliminary data.</text>
</comment>
<dbReference type="AlphaFoldDB" id="A0AAV4HRY6"/>
<dbReference type="EMBL" id="BMAT01012843">
    <property type="protein sequence ID" value="GFS00340.1"/>
    <property type="molecule type" value="Genomic_DNA"/>
</dbReference>
<protein>
    <submittedName>
        <fullName evidence="1">Non-LTR (Long terminal repeat) retrotransposon and domain-containing protein</fullName>
    </submittedName>
</protein>
<dbReference type="Proteomes" id="UP000762676">
    <property type="component" value="Unassembled WGS sequence"/>
</dbReference>
<proteinExistence type="predicted"/>
<evidence type="ECO:0000313" key="1">
    <source>
        <dbReference type="EMBL" id="GFS00340.1"/>
    </source>
</evidence>
<evidence type="ECO:0000313" key="2">
    <source>
        <dbReference type="Proteomes" id="UP000762676"/>
    </source>
</evidence>
<gene>
    <name evidence="1" type="ORF">ElyMa_006396800</name>
</gene>
<sequence length="116" mass="13473">MCKRVYKENLEDQFGNNDCGAIWKTMAGICEKRAQLSIDENVSKYANRLNDFYFRFNKYDFQDKIKEEMEGVFNGPGPHDEYIVSEDEVACVSRKVNERKSSGPYGLKGWILKHCS</sequence>